<dbReference type="AlphaFoldDB" id="A0A4Z2DZY2"/>
<accession>A0A4Z2DZY2</accession>
<organism evidence="1 2">
    <name type="scientific">Liparis tanakae</name>
    <name type="common">Tanaka's snailfish</name>
    <dbReference type="NCBI Taxonomy" id="230148"/>
    <lineage>
        <taxon>Eukaryota</taxon>
        <taxon>Metazoa</taxon>
        <taxon>Chordata</taxon>
        <taxon>Craniata</taxon>
        <taxon>Vertebrata</taxon>
        <taxon>Euteleostomi</taxon>
        <taxon>Actinopterygii</taxon>
        <taxon>Neopterygii</taxon>
        <taxon>Teleostei</taxon>
        <taxon>Neoteleostei</taxon>
        <taxon>Acanthomorphata</taxon>
        <taxon>Eupercaria</taxon>
        <taxon>Perciformes</taxon>
        <taxon>Cottioidei</taxon>
        <taxon>Cottales</taxon>
        <taxon>Liparidae</taxon>
        <taxon>Liparis</taxon>
    </lineage>
</organism>
<evidence type="ECO:0000313" key="1">
    <source>
        <dbReference type="EMBL" id="TNN22083.1"/>
    </source>
</evidence>
<protein>
    <submittedName>
        <fullName evidence="1">Uncharacterized protein</fullName>
    </submittedName>
</protein>
<dbReference type="Proteomes" id="UP000314294">
    <property type="component" value="Unassembled WGS sequence"/>
</dbReference>
<reference evidence="1 2" key="1">
    <citation type="submission" date="2019-03" db="EMBL/GenBank/DDBJ databases">
        <title>First draft genome of Liparis tanakae, snailfish: a comprehensive survey of snailfish specific genes.</title>
        <authorList>
            <person name="Kim W."/>
            <person name="Song I."/>
            <person name="Jeong J.-H."/>
            <person name="Kim D."/>
            <person name="Kim S."/>
            <person name="Ryu S."/>
            <person name="Song J.Y."/>
            <person name="Lee S.K."/>
        </authorList>
    </citation>
    <scope>NUCLEOTIDE SEQUENCE [LARGE SCALE GENOMIC DNA]</scope>
    <source>
        <tissue evidence="1">Muscle</tissue>
    </source>
</reference>
<dbReference type="EMBL" id="SRLO01024308">
    <property type="protein sequence ID" value="TNN22083.1"/>
    <property type="molecule type" value="Genomic_DNA"/>
</dbReference>
<proteinExistence type="predicted"/>
<comment type="caution">
    <text evidence="1">The sequence shown here is derived from an EMBL/GenBank/DDBJ whole genome shotgun (WGS) entry which is preliminary data.</text>
</comment>
<evidence type="ECO:0000313" key="2">
    <source>
        <dbReference type="Proteomes" id="UP000314294"/>
    </source>
</evidence>
<sequence length="84" mass="9882">MRRNGEGLKLRRWDREEVLVVLEVLEVLVLHMYTGGGGGASVPKSNRTETFLNSEFFFNSFMCVERRELLMFYIMTFRGHKVSY</sequence>
<gene>
    <name evidence="1" type="ORF">EYF80_067804</name>
</gene>
<name>A0A4Z2DZY2_9TELE</name>
<keyword evidence="2" id="KW-1185">Reference proteome</keyword>